<protein>
    <submittedName>
        <fullName evidence="2">Signal transduction protein</fullName>
    </submittedName>
</protein>
<dbReference type="Gene3D" id="1.10.3210.10">
    <property type="entry name" value="Hypothetical protein af1432"/>
    <property type="match status" value="1"/>
</dbReference>
<reference evidence="2 3" key="1">
    <citation type="journal article" date="2014" name="Genome Announc.">
        <title>Draft Genome Sequence of the Agar-Degrading Bacterium Catenovulum sp. Strain DS-2, Isolated from Intestines of Haliotis diversicolor.</title>
        <authorList>
            <person name="Shan D."/>
            <person name="Li X."/>
            <person name="Gu Z."/>
            <person name="Wei G."/>
            <person name="Gao Z."/>
            <person name="Shao Z."/>
        </authorList>
    </citation>
    <scope>NUCLEOTIDE SEQUENCE [LARGE SCALE GENOMIC DNA]</scope>
    <source>
        <strain evidence="2 3">DS-2</strain>
    </source>
</reference>
<dbReference type="Pfam" id="PF08668">
    <property type="entry name" value="HDOD"/>
    <property type="match status" value="1"/>
</dbReference>
<dbReference type="OrthoDB" id="9784953at2"/>
<proteinExistence type="predicted"/>
<dbReference type="PROSITE" id="PS51833">
    <property type="entry name" value="HDOD"/>
    <property type="match status" value="1"/>
</dbReference>
<dbReference type="STRING" id="1328313.DS2_18708"/>
<dbReference type="PANTHER" id="PTHR33525:SF6">
    <property type="entry name" value="HDOD DOMAIN-CONTAINING PROTEIN"/>
    <property type="match status" value="1"/>
</dbReference>
<evidence type="ECO:0000313" key="3">
    <source>
        <dbReference type="Proteomes" id="UP000019276"/>
    </source>
</evidence>
<dbReference type="eggNOG" id="COG1639">
    <property type="taxonomic scope" value="Bacteria"/>
</dbReference>
<dbReference type="Proteomes" id="UP000019276">
    <property type="component" value="Unassembled WGS sequence"/>
</dbReference>
<dbReference type="InterPro" id="IPR052340">
    <property type="entry name" value="RNase_Y/CdgJ"/>
</dbReference>
<keyword evidence="3" id="KW-1185">Reference proteome</keyword>
<evidence type="ECO:0000313" key="2">
    <source>
        <dbReference type="EMBL" id="EWH08173.1"/>
    </source>
</evidence>
<dbReference type="InterPro" id="IPR013976">
    <property type="entry name" value="HDOD"/>
</dbReference>
<dbReference type="SUPFAM" id="SSF109604">
    <property type="entry name" value="HD-domain/PDEase-like"/>
    <property type="match status" value="1"/>
</dbReference>
<accession>W7QJ61</accession>
<dbReference type="PATRIC" id="fig|1328313.3.peg.3821"/>
<dbReference type="EMBL" id="ARZY01000062">
    <property type="protein sequence ID" value="EWH08173.1"/>
    <property type="molecule type" value="Genomic_DNA"/>
</dbReference>
<dbReference type="AlphaFoldDB" id="W7QJ61"/>
<feature type="domain" description="HDOD" evidence="1">
    <location>
        <begin position="18"/>
        <end position="211"/>
    </location>
</feature>
<dbReference type="RefSeq" id="WP_035016580.1">
    <property type="nucleotide sequence ID" value="NZ_ARZY01000062.1"/>
</dbReference>
<evidence type="ECO:0000259" key="1">
    <source>
        <dbReference type="PROSITE" id="PS51833"/>
    </source>
</evidence>
<comment type="caution">
    <text evidence="2">The sequence shown here is derived from an EMBL/GenBank/DDBJ whole genome shotgun (WGS) entry which is preliminary data.</text>
</comment>
<dbReference type="PANTHER" id="PTHR33525">
    <property type="match status" value="1"/>
</dbReference>
<organism evidence="2 3">
    <name type="scientific">Catenovulum agarivorans DS-2</name>
    <dbReference type="NCBI Taxonomy" id="1328313"/>
    <lineage>
        <taxon>Bacteria</taxon>
        <taxon>Pseudomonadati</taxon>
        <taxon>Pseudomonadota</taxon>
        <taxon>Gammaproteobacteria</taxon>
        <taxon>Alteromonadales</taxon>
        <taxon>Alteromonadaceae</taxon>
        <taxon>Catenovulum</taxon>
    </lineage>
</organism>
<gene>
    <name evidence="2" type="ORF">DS2_18708</name>
</gene>
<name>W7QJ61_9ALTE</name>
<sequence length="282" mass="31278">MAIKITAAEKQILQNVTIPPRPEALLKVSEEAKKPEPNVAVIAKAISSDIAISASVLQVVNSAAFRRAREIESIDQAVMVLGLKRVFPIVKAVALKSAMDASDELATFWQDSTDVANVCAMVCNQLDKPQLADNAYMLGLFHDAGIPVMVINYPEFASIMHKAEEAGWGSELLALERSQFNTNHTTIGALLGQRWKLAKDLVEVIYYQHDSDGIFATSELSRVGLWLLAILKIARHIVLDLQKGKELSEEWLMVKEQLLEFFDFEEEDLNDVVEGVMANNSR</sequence>